<keyword evidence="4" id="KW-1185">Reference proteome</keyword>
<dbReference type="InterPro" id="IPR047137">
    <property type="entry name" value="ORF3"/>
</dbReference>
<dbReference type="PANTHER" id="PTHR33824">
    <property type="entry name" value="POLYKETIDE CYCLASE/DEHYDRASE AND LIPID TRANSPORT SUPERFAMILY PROTEIN"/>
    <property type="match status" value="1"/>
</dbReference>
<name>A0A285EET6_9ACTN</name>
<dbReference type="EMBL" id="OBDO01000004">
    <property type="protein sequence ID" value="SNX96586.1"/>
    <property type="molecule type" value="Genomic_DNA"/>
</dbReference>
<evidence type="ECO:0000256" key="1">
    <source>
        <dbReference type="SAM" id="MobiDB-lite"/>
    </source>
</evidence>
<proteinExistence type="predicted"/>
<evidence type="ECO:0000313" key="3">
    <source>
        <dbReference type="EMBL" id="SNX96586.1"/>
    </source>
</evidence>
<dbReference type="CDD" id="cd07817">
    <property type="entry name" value="SRPBCC_8"/>
    <property type="match status" value="1"/>
</dbReference>
<dbReference type="SUPFAM" id="SSF55961">
    <property type="entry name" value="Bet v1-like"/>
    <property type="match status" value="1"/>
</dbReference>
<dbReference type="InterPro" id="IPR023393">
    <property type="entry name" value="START-like_dom_sf"/>
</dbReference>
<feature type="compositionally biased region" description="Basic and acidic residues" evidence="1">
    <location>
        <begin position="175"/>
        <end position="185"/>
    </location>
</feature>
<dbReference type="Proteomes" id="UP000219514">
    <property type="component" value="Unassembled WGS sequence"/>
</dbReference>
<evidence type="ECO:0000313" key="4">
    <source>
        <dbReference type="Proteomes" id="UP000219514"/>
    </source>
</evidence>
<dbReference type="AlphaFoldDB" id="A0A285EET6"/>
<reference evidence="3 4" key="1">
    <citation type="submission" date="2017-09" db="EMBL/GenBank/DDBJ databases">
        <authorList>
            <person name="Ehlers B."/>
            <person name="Leendertz F.H."/>
        </authorList>
    </citation>
    <scope>NUCLEOTIDE SEQUENCE [LARGE SCALE GENOMIC DNA]</scope>
    <source>
        <strain evidence="3 4">DSM 46844</strain>
    </source>
</reference>
<feature type="region of interest" description="Disordered" evidence="1">
    <location>
        <begin position="147"/>
        <end position="185"/>
    </location>
</feature>
<sequence>MELTSATTVNKPPQEVYDFWHRLENLATFMAHLDDVRVTGPSSSHWAASAPFDTVVEWDAVTTGDVAAERIAWASVEGADVDTSGEVLFVPAPGGRGTEVLVTLRYDMPAGALGKAVARYFGDDPSQALDDDLRRFKQVMETGEVVRSEGAPWGKRARKEFPQRPARPLSEEELQELRARKEVMA</sequence>
<dbReference type="OrthoDB" id="3695445at2"/>
<feature type="domain" description="Coenzyme Q-binding protein COQ10 START" evidence="2">
    <location>
        <begin position="9"/>
        <end position="133"/>
    </location>
</feature>
<organism evidence="3 4">
    <name type="scientific">Geodermatophilus sabuli</name>
    <dbReference type="NCBI Taxonomy" id="1564158"/>
    <lineage>
        <taxon>Bacteria</taxon>
        <taxon>Bacillati</taxon>
        <taxon>Actinomycetota</taxon>
        <taxon>Actinomycetes</taxon>
        <taxon>Geodermatophilales</taxon>
        <taxon>Geodermatophilaceae</taxon>
        <taxon>Geodermatophilus</taxon>
    </lineage>
</organism>
<dbReference type="PANTHER" id="PTHR33824:SF7">
    <property type="entry name" value="POLYKETIDE CYCLASE_DEHYDRASE AND LIPID TRANSPORT SUPERFAMILY PROTEIN"/>
    <property type="match status" value="1"/>
</dbReference>
<evidence type="ECO:0000259" key="2">
    <source>
        <dbReference type="Pfam" id="PF03364"/>
    </source>
</evidence>
<dbReference type="Pfam" id="PF03364">
    <property type="entry name" value="Polyketide_cyc"/>
    <property type="match status" value="1"/>
</dbReference>
<dbReference type="RefSeq" id="WP_097206587.1">
    <property type="nucleotide sequence ID" value="NZ_JACHXB010000002.1"/>
</dbReference>
<dbReference type="Gene3D" id="3.30.530.20">
    <property type="match status" value="1"/>
</dbReference>
<dbReference type="InterPro" id="IPR005031">
    <property type="entry name" value="COQ10_START"/>
</dbReference>
<gene>
    <name evidence="3" type="ORF">SAMN06893097_104301</name>
</gene>
<accession>A0A285EET6</accession>
<protein>
    <submittedName>
        <fullName evidence="3">Polyketide cyclase / dehydrase and lipid transport</fullName>
    </submittedName>
</protein>